<reference evidence="1" key="1">
    <citation type="submission" date="2020-11" db="EMBL/GenBank/DDBJ databases">
        <authorList>
            <person name="Tran Van P."/>
        </authorList>
    </citation>
    <scope>NUCLEOTIDE SEQUENCE</scope>
</reference>
<organism evidence="1">
    <name type="scientific">Notodromas monacha</name>
    <dbReference type="NCBI Taxonomy" id="399045"/>
    <lineage>
        <taxon>Eukaryota</taxon>
        <taxon>Metazoa</taxon>
        <taxon>Ecdysozoa</taxon>
        <taxon>Arthropoda</taxon>
        <taxon>Crustacea</taxon>
        <taxon>Oligostraca</taxon>
        <taxon>Ostracoda</taxon>
        <taxon>Podocopa</taxon>
        <taxon>Podocopida</taxon>
        <taxon>Cypridocopina</taxon>
        <taxon>Cypridoidea</taxon>
        <taxon>Cyprididae</taxon>
        <taxon>Notodromas</taxon>
    </lineage>
</organism>
<name>A0A7R9BLT1_9CRUS</name>
<proteinExistence type="predicted"/>
<sequence length="170" mass="18816">MRVLLSAGANILRRDWKPICLSQRSLFGLEDEHKTPFKAQRKTDKWRLRDGASESETMVYVGPWSDTARWLQSGLLGLSAMTATGAFLHVTGVSPLMDTVLPSAGSLDELTTGEFFFAAAVTMTACAIAQYTTSKLVLRIYHLLLLVLKAQQVYRNNGTALRSCQHLMPP</sequence>
<dbReference type="AlphaFoldDB" id="A0A7R9BLT1"/>
<dbReference type="EMBL" id="OA882641">
    <property type="protein sequence ID" value="CAD7276346.1"/>
    <property type="molecule type" value="Genomic_DNA"/>
</dbReference>
<protein>
    <submittedName>
        <fullName evidence="1">Uncharacterized protein</fullName>
    </submittedName>
</protein>
<keyword evidence="2" id="KW-1185">Reference proteome</keyword>
<accession>A0A7R9BLT1</accession>
<evidence type="ECO:0000313" key="2">
    <source>
        <dbReference type="Proteomes" id="UP000678499"/>
    </source>
</evidence>
<dbReference type="EMBL" id="CAJPEX010000604">
    <property type="protein sequence ID" value="CAG0916498.1"/>
    <property type="molecule type" value="Genomic_DNA"/>
</dbReference>
<evidence type="ECO:0000313" key="1">
    <source>
        <dbReference type="EMBL" id="CAD7276346.1"/>
    </source>
</evidence>
<gene>
    <name evidence="1" type="ORF">NMOB1V02_LOCUS4111</name>
</gene>
<dbReference type="Proteomes" id="UP000678499">
    <property type="component" value="Unassembled WGS sequence"/>
</dbReference>